<accession>A0ACC3A8W3</accession>
<proteinExistence type="predicted"/>
<keyword evidence="2" id="KW-1185">Reference proteome</keyword>
<name>A0ACC3A8W3_9EURO</name>
<gene>
    <name evidence="1" type="primary">PRM10_1</name>
    <name evidence="1" type="ORF">H2198_004307</name>
</gene>
<dbReference type="Proteomes" id="UP001172386">
    <property type="component" value="Unassembled WGS sequence"/>
</dbReference>
<organism evidence="1 2">
    <name type="scientific">Neophaeococcomyces mojaviensis</name>
    <dbReference type="NCBI Taxonomy" id="3383035"/>
    <lineage>
        <taxon>Eukaryota</taxon>
        <taxon>Fungi</taxon>
        <taxon>Dikarya</taxon>
        <taxon>Ascomycota</taxon>
        <taxon>Pezizomycotina</taxon>
        <taxon>Eurotiomycetes</taxon>
        <taxon>Chaetothyriomycetidae</taxon>
        <taxon>Chaetothyriales</taxon>
        <taxon>Chaetothyriales incertae sedis</taxon>
        <taxon>Neophaeococcomyces</taxon>
    </lineage>
</organism>
<protein>
    <submittedName>
        <fullName evidence="1">Pheromone-regulated protein prm10</fullName>
    </submittedName>
</protein>
<dbReference type="EMBL" id="JAPDRQ010000064">
    <property type="protein sequence ID" value="KAJ9657432.1"/>
    <property type="molecule type" value="Genomic_DNA"/>
</dbReference>
<evidence type="ECO:0000313" key="2">
    <source>
        <dbReference type="Proteomes" id="UP001172386"/>
    </source>
</evidence>
<comment type="caution">
    <text evidence="1">The sequence shown here is derived from an EMBL/GenBank/DDBJ whole genome shotgun (WGS) entry which is preliminary data.</text>
</comment>
<reference evidence="1" key="1">
    <citation type="submission" date="2022-10" db="EMBL/GenBank/DDBJ databases">
        <title>Culturing micro-colonial fungi from biological soil crusts in the Mojave desert and describing Neophaeococcomyces mojavensis, and introducing the new genera and species Taxawa tesnikishii.</title>
        <authorList>
            <person name="Kurbessoian T."/>
            <person name="Stajich J.E."/>
        </authorList>
    </citation>
    <scope>NUCLEOTIDE SEQUENCE</scope>
    <source>
        <strain evidence="1">JES_112</strain>
    </source>
</reference>
<evidence type="ECO:0000313" key="1">
    <source>
        <dbReference type="EMBL" id="KAJ9657432.1"/>
    </source>
</evidence>
<sequence length="658" mass="73887">MNEDNDSSKNDAGRVADLESGLGSRRPLHSWSSYTPWKPIHFRTPDYGKSTRQAPHLAQEEFSKESTLNVENYAHTDPQDTDDQDRSRQHSSASDDQESPQSAALVGSSHINGSFHELEGCYGPHRYSSSSSSYSSHASDNENPVSTRRLIQYYTSCSNDTNDEFLTARPSRFPTNFNAWHPERTYDKDRHALHVHLPERPRQGSLPPPYQPGSRKSSYALPYIKPYEKASPKSLGRPSKRSINAIEKNAFLLKICKSFLLFGVQAHRLEEYLHITAAKLKISAEFQYVPHCMLIVLTNPHSQINEFHLVKESTTIDLGKLEDVYQVYEAFVEDDQDLQTSIRQLDSIVRRRRRYTNFLLILLHGLAALCAGAFAFSARPIDFGPLFVFGCMLAILQLLVLRTPIRNSHILEVITAILVAFSARALGSIQINHHEPLFCFSGITQGVIALILPGHIILAATHEIQNRQVLSGSVKMIYSILYTMFLGFGILIGTVLFGFIDHHATNQTTCSMPWYWDTTHARWRATYSQFIWVPIFALAISIMHQAKPKHLPAMVFIGTCGHQAFYWSLSRFAQNLQFAGMIAAFASGLLANIYSRLTGCLAATILMPAVLIHIPNALAASGSLVAGVSTADAIVSNATYWIQDQRERVKWVNRFDCD</sequence>